<dbReference type="RefSeq" id="WP_069634497.1">
    <property type="nucleotide sequence ID" value="NZ_JXKZ01000002.1"/>
</dbReference>
<gene>
    <name evidence="8" type="ORF">BCR23_04000</name>
</gene>
<evidence type="ECO:0000256" key="4">
    <source>
        <dbReference type="ARBA" id="ARBA00022692"/>
    </source>
</evidence>
<dbReference type="Proteomes" id="UP000094764">
    <property type="component" value="Unassembled WGS sequence"/>
</dbReference>
<name>A0A1E5GX48_9ENTE</name>
<keyword evidence="9" id="KW-1185">Reference proteome</keyword>
<feature type="transmembrane region" description="Helical" evidence="7">
    <location>
        <begin position="144"/>
        <end position="162"/>
    </location>
</feature>
<feature type="transmembrane region" description="Helical" evidence="7">
    <location>
        <begin position="47"/>
        <end position="65"/>
    </location>
</feature>
<dbReference type="STRING" id="903983.BCR23_04000"/>
<keyword evidence="5 7" id="KW-1133">Transmembrane helix</keyword>
<proteinExistence type="inferred from homology"/>
<feature type="transmembrane region" description="Helical" evidence="7">
    <location>
        <begin position="7"/>
        <end position="35"/>
    </location>
</feature>
<dbReference type="AlphaFoldDB" id="A0A1E5GX48"/>
<dbReference type="GO" id="GO:0005886">
    <property type="term" value="C:plasma membrane"/>
    <property type="evidence" value="ECO:0007669"/>
    <property type="project" value="UniProtKB-SubCell"/>
</dbReference>
<feature type="transmembrane region" description="Helical" evidence="7">
    <location>
        <begin position="112"/>
        <end position="132"/>
    </location>
</feature>
<comment type="similarity">
    <text evidence="2">Belongs to the polysaccharide synthase family.</text>
</comment>
<dbReference type="CDD" id="cd13127">
    <property type="entry name" value="MATE_tuaB_like"/>
    <property type="match status" value="1"/>
</dbReference>
<feature type="transmembrane region" description="Helical" evidence="7">
    <location>
        <begin position="285"/>
        <end position="302"/>
    </location>
</feature>
<feature type="transmembrane region" description="Helical" evidence="7">
    <location>
        <begin position="308"/>
        <end position="331"/>
    </location>
</feature>
<feature type="transmembrane region" description="Helical" evidence="7">
    <location>
        <begin position="352"/>
        <end position="371"/>
    </location>
</feature>
<dbReference type="Pfam" id="PF13440">
    <property type="entry name" value="Polysacc_synt_3"/>
    <property type="match status" value="1"/>
</dbReference>
<feature type="transmembrane region" description="Helical" evidence="7">
    <location>
        <begin position="437"/>
        <end position="463"/>
    </location>
</feature>
<dbReference type="PANTHER" id="PTHR30250:SF10">
    <property type="entry name" value="LIPOPOLYSACCHARIDE BIOSYNTHESIS PROTEIN WZXC"/>
    <property type="match status" value="1"/>
</dbReference>
<dbReference type="InterPro" id="IPR050833">
    <property type="entry name" value="Poly_Biosynth_Transport"/>
</dbReference>
<evidence type="ECO:0000256" key="6">
    <source>
        <dbReference type="ARBA" id="ARBA00023136"/>
    </source>
</evidence>
<feature type="transmembrane region" description="Helical" evidence="7">
    <location>
        <begin position="377"/>
        <end position="398"/>
    </location>
</feature>
<feature type="transmembrane region" description="Helical" evidence="7">
    <location>
        <begin position="77"/>
        <end position="100"/>
    </location>
</feature>
<dbReference type="EMBL" id="MIKB01000012">
    <property type="protein sequence ID" value="OEG17175.1"/>
    <property type="molecule type" value="Genomic_DNA"/>
</dbReference>
<evidence type="ECO:0000313" key="8">
    <source>
        <dbReference type="EMBL" id="OEG17175.1"/>
    </source>
</evidence>
<accession>A0A1E5GX48</accession>
<dbReference type="PANTHER" id="PTHR30250">
    <property type="entry name" value="PST FAMILY PREDICTED COLANIC ACID TRANSPORTER"/>
    <property type="match status" value="1"/>
</dbReference>
<feature type="transmembrane region" description="Helical" evidence="7">
    <location>
        <begin position="410"/>
        <end position="431"/>
    </location>
</feature>
<evidence type="ECO:0000313" key="9">
    <source>
        <dbReference type="Proteomes" id="UP000094764"/>
    </source>
</evidence>
<comment type="caution">
    <text evidence="8">The sequence shown here is derived from an EMBL/GenBank/DDBJ whole genome shotgun (WGS) entry which is preliminary data.</text>
</comment>
<protein>
    <submittedName>
        <fullName evidence="8">Lipopolysaccharide biosynthesis protein</fullName>
    </submittedName>
</protein>
<comment type="subcellular location">
    <subcellularLocation>
        <location evidence="1">Cell membrane</location>
        <topology evidence="1">Multi-pass membrane protein</topology>
    </subcellularLocation>
</comment>
<keyword evidence="4 7" id="KW-0812">Transmembrane</keyword>
<evidence type="ECO:0000256" key="5">
    <source>
        <dbReference type="ARBA" id="ARBA00022989"/>
    </source>
</evidence>
<dbReference type="OrthoDB" id="9770347at2"/>
<dbReference type="PATRIC" id="fig|903983.4.peg.1397"/>
<reference evidence="9" key="1">
    <citation type="submission" date="2016-09" db="EMBL/GenBank/DDBJ databases">
        <authorList>
            <person name="Gulvik C.A."/>
        </authorList>
    </citation>
    <scope>NUCLEOTIDE SEQUENCE [LARGE SCALE GENOMIC DNA]</scope>
    <source>
        <strain evidence="9">LMG 26306</strain>
    </source>
</reference>
<evidence type="ECO:0000256" key="1">
    <source>
        <dbReference type="ARBA" id="ARBA00004651"/>
    </source>
</evidence>
<keyword evidence="3" id="KW-1003">Cell membrane</keyword>
<keyword evidence="6 7" id="KW-0472">Membrane</keyword>
<evidence type="ECO:0000256" key="2">
    <source>
        <dbReference type="ARBA" id="ARBA00007430"/>
    </source>
</evidence>
<feature type="transmembrane region" description="Helical" evidence="7">
    <location>
        <begin position="168"/>
        <end position="189"/>
    </location>
</feature>
<organism evidence="8 9">
    <name type="scientific">Enterococcus quebecensis</name>
    <dbReference type="NCBI Taxonomy" id="903983"/>
    <lineage>
        <taxon>Bacteria</taxon>
        <taxon>Bacillati</taxon>
        <taxon>Bacillota</taxon>
        <taxon>Bacilli</taxon>
        <taxon>Lactobacillales</taxon>
        <taxon>Enterococcaceae</taxon>
        <taxon>Enterococcus</taxon>
    </lineage>
</organism>
<sequence>MNNTFRIGMIFTALGQYSVILIQLLINIILSRLIAVEEFGIAANAQVYLLFFQMIASAGIGPAIIQRKELNEKDYGILFNYTVLFSIFLTLIFGLSGNLVAHIYHNDVYKTLFWSMSLIVFCEGINAVPRAILNKSLRFRALNLRLFFSSFIGAILGISAAFAGFGIYALVICSVIPAIVSLVLNFSAVKIQFTRSLSIKPFLSILAFTRNQLFFTIFNYLSRNSDNLLVGKFLGPVPIANYQKSYQLLTMPTTVFLGVITPVLQPILSQHQDNVKLIRETFFKIIRVLALIAFPLTVFMMLNAKEIIFLLFGSRWYGAVIPFSILSFSLWAQMLNAVTSSIFMARNHSNKLLISGIISILIMIPSIVVGVSLGTIIYVSIFVCLANLVNFTVSYWLLMTKVLDGRLQDALKQLIIPAFIGILVAIVVFITNPFLSFSSLFFTLLVRGIVWLGVVFICMSIFGEIKVIKTLFMSEKNKR</sequence>
<evidence type="ECO:0000256" key="3">
    <source>
        <dbReference type="ARBA" id="ARBA00022475"/>
    </source>
</evidence>
<evidence type="ECO:0000256" key="7">
    <source>
        <dbReference type="SAM" id="Phobius"/>
    </source>
</evidence>